<name>A0A0K8W4X3_BACLA</name>
<dbReference type="EMBL" id="GDHF01006096">
    <property type="protein sequence ID" value="JAI46218.1"/>
    <property type="molecule type" value="Transcribed_RNA"/>
</dbReference>
<organism evidence="1">
    <name type="scientific">Bactrocera latifrons</name>
    <name type="common">Malaysian fruit fly</name>
    <name type="synonym">Chaetodacus latifrons</name>
    <dbReference type="NCBI Taxonomy" id="174628"/>
    <lineage>
        <taxon>Eukaryota</taxon>
        <taxon>Metazoa</taxon>
        <taxon>Ecdysozoa</taxon>
        <taxon>Arthropoda</taxon>
        <taxon>Hexapoda</taxon>
        <taxon>Insecta</taxon>
        <taxon>Pterygota</taxon>
        <taxon>Neoptera</taxon>
        <taxon>Endopterygota</taxon>
        <taxon>Diptera</taxon>
        <taxon>Brachycera</taxon>
        <taxon>Muscomorpha</taxon>
        <taxon>Tephritoidea</taxon>
        <taxon>Tephritidae</taxon>
        <taxon>Bactrocera</taxon>
        <taxon>Bactrocera</taxon>
    </lineage>
</organism>
<dbReference type="AlphaFoldDB" id="A0A0K8W4X3"/>
<proteinExistence type="predicted"/>
<reference evidence="1" key="1">
    <citation type="submission" date="2015-06" db="EMBL/GenBank/DDBJ databases">
        <authorList>
            <person name="Hoefler B.C."/>
            <person name="Straight P.D."/>
        </authorList>
    </citation>
    <scope>NUCLEOTIDE SEQUENCE</scope>
</reference>
<sequence>MKHLPPQKLTSSLSDASVSSAHLLSFFTAHRNFARFRHRHHHGTSANSFISLTNESSTNNNTHVKELNYIQQHFKQICGVHEWSNNNAKTKKFKAIKRLNKKHGNKNKIKLKRQQNV</sequence>
<gene>
    <name evidence="1" type="ORF">c2_g1_i4</name>
</gene>
<evidence type="ECO:0000313" key="1">
    <source>
        <dbReference type="EMBL" id="JAI46218.1"/>
    </source>
</evidence>
<protein>
    <submittedName>
        <fullName evidence="1">Uncharacterized protein</fullName>
    </submittedName>
</protein>
<accession>A0A0K8W4X3</accession>